<dbReference type="InterPro" id="IPR010997">
    <property type="entry name" value="HRDC-like_sf"/>
</dbReference>
<evidence type="ECO:0000256" key="1">
    <source>
        <dbReference type="SAM" id="MobiDB-lite"/>
    </source>
</evidence>
<gene>
    <name evidence="3" type="ORF">METZ01_LOCUS435981</name>
</gene>
<organism evidence="3">
    <name type="scientific">marine metagenome</name>
    <dbReference type="NCBI Taxonomy" id="408172"/>
    <lineage>
        <taxon>unclassified sequences</taxon>
        <taxon>metagenomes</taxon>
        <taxon>ecological metagenomes</taxon>
    </lineage>
</organism>
<dbReference type="InterPro" id="IPR044876">
    <property type="entry name" value="HRDC_dom_sf"/>
</dbReference>
<dbReference type="InterPro" id="IPR051086">
    <property type="entry name" value="RNase_D-like"/>
</dbReference>
<dbReference type="PROSITE" id="PS50967">
    <property type="entry name" value="HRDC"/>
    <property type="match status" value="1"/>
</dbReference>
<feature type="domain" description="HRDC" evidence="2">
    <location>
        <begin position="1"/>
        <end position="65"/>
    </location>
</feature>
<feature type="non-terminal residue" evidence="3">
    <location>
        <position position="1"/>
    </location>
</feature>
<evidence type="ECO:0000313" key="3">
    <source>
        <dbReference type="EMBL" id="SVD83127.1"/>
    </source>
</evidence>
<feature type="region of interest" description="Disordered" evidence="1">
    <location>
        <begin position="57"/>
        <end position="76"/>
    </location>
</feature>
<dbReference type="SUPFAM" id="SSF47819">
    <property type="entry name" value="HRDC-like"/>
    <property type="match status" value="2"/>
</dbReference>
<dbReference type="GO" id="GO:0000166">
    <property type="term" value="F:nucleotide binding"/>
    <property type="evidence" value="ECO:0007669"/>
    <property type="project" value="InterPro"/>
</dbReference>
<dbReference type="AlphaFoldDB" id="A0A382YIJ6"/>
<reference evidence="3" key="1">
    <citation type="submission" date="2018-05" db="EMBL/GenBank/DDBJ databases">
        <authorList>
            <person name="Lanie J.A."/>
            <person name="Ng W.-L."/>
            <person name="Kazmierczak K.M."/>
            <person name="Andrzejewski T.M."/>
            <person name="Davidsen T.M."/>
            <person name="Wayne K.J."/>
            <person name="Tettelin H."/>
            <person name="Glass J.I."/>
            <person name="Rusch D."/>
            <person name="Podicherti R."/>
            <person name="Tsui H.-C.T."/>
            <person name="Winkler M.E."/>
        </authorList>
    </citation>
    <scope>NUCLEOTIDE SEQUENCE</scope>
</reference>
<sequence>DLARRKDRPREWMLSTDVIVELARSRPKNLQELAIVPGLEKATLKHRGKELLETIRAGESPGPDFTPISKPGKPDPDLRALGNAMWKRLGELCEREGIPTSAVAPRDEIRALAAGERDLRILSGWRRAFVGESLLALASPADISSP</sequence>
<protein>
    <recommendedName>
        <fullName evidence="2">HRDC domain-containing protein</fullName>
    </recommendedName>
</protein>
<name>A0A382YIJ6_9ZZZZ</name>
<dbReference type="Pfam" id="PF00570">
    <property type="entry name" value="HRDC"/>
    <property type="match status" value="1"/>
</dbReference>
<dbReference type="PANTHER" id="PTHR47649:SF1">
    <property type="entry name" value="RIBONUCLEASE D"/>
    <property type="match status" value="1"/>
</dbReference>
<dbReference type="InterPro" id="IPR002121">
    <property type="entry name" value="HRDC_dom"/>
</dbReference>
<proteinExistence type="predicted"/>
<dbReference type="PANTHER" id="PTHR47649">
    <property type="entry name" value="RIBONUCLEASE D"/>
    <property type="match status" value="1"/>
</dbReference>
<dbReference type="Gene3D" id="1.10.150.80">
    <property type="entry name" value="HRDC domain"/>
    <property type="match status" value="1"/>
</dbReference>
<dbReference type="GO" id="GO:0003676">
    <property type="term" value="F:nucleic acid binding"/>
    <property type="evidence" value="ECO:0007669"/>
    <property type="project" value="InterPro"/>
</dbReference>
<accession>A0A382YIJ6</accession>
<dbReference type="EMBL" id="UINC01176139">
    <property type="protein sequence ID" value="SVD83127.1"/>
    <property type="molecule type" value="Genomic_DNA"/>
</dbReference>
<evidence type="ECO:0000259" key="2">
    <source>
        <dbReference type="PROSITE" id="PS50967"/>
    </source>
</evidence>